<comment type="caution">
    <text evidence="2">The sequence shown here is derived from an EMBL/GenBank/DDBJ whole genome shotgun (WGS) entry which is preliminary data.</text>
</comment>
<sequence length="127" mass="14430">MICHSHSWCRSSHLPPKTCRSWRLGQAPRNRQEPWKPTEPSRGCLAINRTEDPARSGEDRSAREGEDSQKTPPPTNDLRFVSQDCVICYQDPRGGRRVSQDGQRDLDRIASNIAEQLRSGGDEDDEE</sequence>
<dbReference type="Proteomes" id="UP000325313">
    <property type="component" value="Unassembled WGS sequence"/>
</dbReference>
<feature type="compositionally biased region" description="Basic and acidic residues" evidence="1">
    <location>
        <begin position="49"/>
        <end position="69"/>
    </location>
</feature>
<feature type="region of interest" description="Disordered" evidence="1">
    <location>
        <begin position="11"/>
        <end position="81"/>
    </location>
</feature>
<organism evidence="2 3">
    <name type="scientific">Puccinia graminis f. sp. tritici</name>
    <dbReference type="NCBI Taxonomy" id="56615"/>
    <lineage>
        <taxon>Eukaryota</taxon>
        <taxon>Fungi</taxon>
        <taxon>Dikarya</taxon>
        <taxon>Basidiomycota</taxon>
        <taxon>Pucciniomycotina</taxon>
        <taxon>Pucciniomycetes</taxon>
        <taxon>Pucciniales</taxon>
        <taxon>Pucciniaceae</taxon>
        <taxon>Puccinia</taxon>
    </lineage>
</organism>
<evidence type="ECO:0000256" key="1">
    <source>
        <dbReference type="SAM" id="MobiDB-lite"/>
    </source>
</evidence>
<evidence type="ECO:0000313" key="3">
    <source>
        <dbReference type="Proteomes" id="UP000325313"/>
    </source>
</evidence>
<keyword evidence="2" id="KW-0687">Ribonucleoprotein</keyword>
<reference evidence="2 3" key="1">
    <citation type="submission" date="2019-05" db="EMBL/GenBank/DDBJ databases">
        <title>Emergence of the Ug99 lineage of the wheat stem rust pathogen through somatic hybridization.</title>
        <authorList>
            <person name="Li F."/>
            <person name="Upadhyaya N.M."/>
            <person name="Sperschneider J."/>
            <person name="Matny O."/>
            <person name="Nguyen-Phuc H."/>
            <person name="Mago R."/>
            <person name="Raley C."/>
            <person name="Miller M.E."/>
            <person name="Silverstein K.A.T."/>
            <person name="Henningsen E."/>
            <person name="Hirsch C.D."/>
            <person name="Visser B."/>
            <person name="Pretorius Z.A."/>
            <person name="Steffenson B.J."/>
            <person name="Schwessinger B."/>
            <person name="Dodds P.N."/>
            <person name="Figueroa M."/>
        </authorList>
    </citation>
    <scope>NUCLEOTIDE SEQUENCE [LARGE SCALE GENOMIC DNA]</scope>
    <source>
        <strain evidence="2 3">Ug99</strain>
    </source>
</reference>
<name>A0A5B0Q8D2_PUCGR</name>
<accession>A0A5B0Q8D2</accession>
<gene>
    <name evidence="2" type="primary">RPS19_1</name>
    <name evidence="2" type="ORF">PGTUg99_012139</name>
</gene>
<dbReference type="EMBL" id="VDEP01000304">
    <property type="protein sequence ID" value="KAA1109500.1"/>
    <property type="molecule type" value="Genomic_DNA"/>
</dbReference>
<keyword evidence="2" id="KW-0689">Ribosomal protein</keyword>
<proteinExistence type="predicted"/>
<protein>
    <submittedName>
        <fullName evidence="2">40S ribosomal protein S19</fullName>
    </submittedName>
</protein>
<evidence type="ECO:0000313" key="2">
    <source>
        <dbReference type="EMBL" id="KAA1109500.1"/>
    </source>
</evidence>
<dbReference type="GO" id="GO:0005840">
    <property type="term" value="C:ribosome"/>
    <property type="evidence" value="ECO:0007669"/>
    <property type="project" value="UniProtKB-KW"/>
</dbReference>
<dbReference type="AlphaFoldDB" id="A0A5B0Q8D2"/>